<evidence type="ECO:0000313" key="10">
    <source>
        <dbReference type="RefSeq" id="XP_028149433.1"/>
    </source>
</evidence>
<keyword evidence="5 8" id="KW-1133">Transmembrane helix</keyword>
<keyword evidence="3 8" id="KW-0812">Transmembrane</keyword>
<organism evidence="10">
    <name type="scientific">Diabrotica virgifera virgifera</name>
    <name type="common">western corn rootworm</name>
    <dbReference type="NCBI Taxonomy" id="50390"/>
    <lineage>
        <taxon>Eukaryota</taxon>
        <taxon>Metazoa</taxon>
        <taxon>Ecdysozoa</taxon>
        <taxon>Arthropoda</taxon>
        <taxon>Hexapoda</taxon>
        <taxon>Insecta</taxon>
        <taxon>Pterygota</taxon>
        <taxon>Neoptera</taxon>
        <taxon>Endopterygota</taxon>
        <taxon>Coleoptera</taxon>
        <taxon>Polyphaga</taxon>
        <taxon>Cucujiformia</taxon>
        <taxon>Chrysomeloidea</taxon>
        <taxon>Chrysomelidae</taxon>
        <taxon>Galerucinae</taxon>
        <taxon>Diabroticina</taxon>
        <taxon>Diabroticites</taxon>
        <taxon>Diabrotica</taxon>
    </lineage>
</organism>
<comment type="similarity">
    <text evidence="2">Belongs to the NEMP family.</text>
</comment>
<dbReference type="AlphaFoldDB" id="A0A6P7GVM5"/>
<evidence type="ECO:0000256" key="1">
    <source>
        <dbReference type="ARBA" id="ARBA00004575"/>
    </source>
</evidence>
<evidence type="ECO:0000256" key="7">
    <source>
        <dbReference type="ARBA" id="ARBA00023242"/>
    </source>
</evidence>
<feature type="transmembrane region" description="Helical" evidence="8">
    <location>
        <begin position="137"/>
        <end position="154"/>
    </location>
</feature>
<evidence type="ECO:0000313" key="11">
    <source>
        <dbReference type="RefSeq" id="XP_028149434.1"/>
    </source>
</evidence>
<feature type="transmembrane region" description="Helical" evidence="8">
    <location>
        <begin position="161"/>
        <end position="186"/>
    </location>
</feature>
<name>A0A6P7GVM5_DIAVI</name>
<keyword evidence="7" id="KW-0539">Nucleus</keyword>
<dbReference type="OrthoDB" id="509138at2759"/>
<proteinExistence type="inferred from homology"/>
<sequence>MSRKLFLSLVISIIQLNPATGYQNVHHLENAEKFTFDSNGGLELQTFCYKGRKKSIIYTWQSVMFHLNHPNDDYTLYEGSSPEDVLLEYSKNRFYWSTSLFPVKQKSFKINPFNSTCIGVKSSARYTVRFNVINIDFWKIILLGIGLFVYLSAGTLSKNTFFHYVTGIAFGICASVLVLIYIISKVIPKKPFMYGVVGMGWTLVIYMWKLLWENIQVILTDYKFYVMWYILISGFISFVLCYRWGPVENERTINLIKWALQFAGLCSIYNSSDYSEAAMAQIVILLIGYHLPQNWKTAPRTYWKRKFPPKKKLLTNDEYYHQGVVETEKALKSLRDYCSSPDCNQWKTVLKLKDVKRFASFVEGDSHLSDDEVLEYDSFVQEMTDDEEREDMTEEEDEDY</sequence>
<gene>
    <name evidence="10 11" type="primary">LOC114342824</name>
</gene>
<keyword evidence="4 9" id="KW-0732">Signal</keyword>
<evidence type="ECO:0000256" key="6">
    <source>
        <dbReference type="ARBA" id="ARBA00023136"/>
    </source>
</evidence>
<dbReference type="Pfam" id="PF10225">
    <property type="entry name" value="NEMP"/>
    <property type="match status" value="1"/>
</dbReference>
<dbReference type="PANTHER" id="PTHR13598">
    <property type="entry name" value="AT07567P-RELATED"/>
    <property type="match status" value="1"/>
</dbReference>
<evidence type="ECO:0000256" key="3">
    <source>
        <dbReference type="ARBA" id="ARBA00022692"/>
    </source>
</evidence>
<evidence type="ECO:0000256" key="8">
    <source>
        <dbReference type="SAM" id="Phobius"/>
    </source>
</evidence>
<feature type="signal peptide" evidence="9">
    <location>
        <begin position="1"/>
        <end position="21"/>
    </location>
</feature>
<reference evidence="10 11" key="1">
    <citation type="submission" date="2025-04" db="UniProtKB">
        <authorList>
            <consortium name="RefSeq"/>
        </authorList>
    </citation>
    <scope>IDENTIFICATION</scope>
    <source>
        <tissue evidence="10 11">Whole insect</tissue>
    </source>
</reference>
<dbReference type="RefSeq" id="XP_028149434.1">
    <property type="nucleotide sequence ID" value="XM_028293633.1"/>
</dbReference>
<accession>A0A6P7GVM5</accession>
<evidence type="ECO:0000256" key="9">
    <source>
        <dbReference type="SAM" id="SignalP"/>
    </source>
</evidence>
<dbReference type="InterPro" id="IPR019358">
    <property type="entry name" value="NEMP_fam"/>
</dbReference>
<keyword evidence="6 8" id="KW-0472">Membrane</keyword>
<evidence type="ECO:0000256" key="5">
    <source>
        <dbReference type="ARBA" id="ARBA00022989"/>
    </source>
</evidence>
<dbReference type="RefSeq" id="XP_028149433.1">
    <property type="nucleotide sequence ID" value="XM_028293632.1"/>
</dbReference>
<evidence type="ECO:0000256" key="2">
    <source>
        <dbReference type="ARBA" id="ARBA00005748"/>
    </source>
</evidence>
<dbReference type="KEGG" id="dvv:114342824"/>
<protein>
    <submittedName>
        <fullName evidence="10 11">Nuclear envelope integral membrane protein 1</fullName>
    </submittedName>
</protein>
<dbReference type="PANTHER" id="PTHR13598:SF1">
    <property type="entry name" value="AT07567P-RELATED"/>
    <property type="match status" value="1"/>
</dbReference>
<feature type="transmembrane region" description="Helical" evidence="8">
    <location>
        <begin position="192"/>
        <end position="212"/>
    </location>
</feature>
<dbReference type="GO" id="GO:0005637">
    <property type="term" value="C:nuclear inner membrane"/>
    <property type="evidence" value="ECO:0007669"/>
    <property type="project" value="UniProtKB-SubCell"/>
</dbReference>
<comment type="subcellular location">
    <subcellularLocation>
        <location evidence="1">Nucleus inner membrane</location>
        <topology evidence="1">Multi-pass membrane protein</topology>
        <orientation evidence="1">Nucleoplasmic side</orientation>
    </subcellularLocation>
</comment>
<feature type="chain" id="PRO_5044651044" evidence="9">
    <location>
        <begin position="22"/>
        <end position="400"/>
    </location>
</feature>
<evidence type="ECO:0000256" key="4">
    <source>
        <dbReference type="ARBA" id="ARBA00022729"/>
    </source>
</evidence>
<feature type="transmembrane region" description="Helical" evidence="8">
    <location>
        <begin position="224"/>
        <end position="245"/>
    </location>
</feature>